<dbReference type="EMBL" id="CP011974">
    <property type="protein sequence ID" value="AKO94140.1"/>
    <property type="molecule type" value="Genomic_DNA"/>
</dbReference>
<dbReference type="PATRIC" id="fig|135735.6.peg.4202"/>
<dbReference type="EC" id="6.3.3.2" evidence="4"/>
<keyword evidence="6" id="KW-1185">Reference proteome</keyword>
<comment type="similarity">
    <text evidence="1 4">Belongs to the 5-formyltetrahydrofolate cyclo-ligase family.</text>
</comment>
<dbReference type="InterPro" id="IPR002698">
    <property type="entry name" value="FTHF_cligase"/>
</dbReference>
<evidence type="ECO:0000256" key="1">
    <source>
        <dbReference type="ARBA" id="ARBA00010638"/>
    </source>
</evidence>
<dbReference type="PIRSF" id="PIRSF006806">
    <property type="entry name" value="FTHF_cligase"/>
    <property type="match status" value="1"/>
</dbReference>
<protein>
    <recommendedName>
        <fullName evidence="4">5-formyltetrahydrofolate cyclo-ligase</fullName>
        <ecNumber evidence="4">6.3.3.2</ecNumber>
    </recommendedName>
</protein>
<name>A0A0H4KKM1_9BACI</name>
<accession>A0A0H4KKM1</accession>
<accession>A0A1X7CYB4</accession>
<dbReference type="NCBIfam" id="TIGR02727">
    <property type="entry name" value="MTHFS_bact"/>
    <property type="match status" value="1"/>
</dbReference>
<keyword evidence="4" id="KW-0460">Magnesium</keyword>
<dbReference type="GO" id="GO:0009396">
    <property type="term" value="P:folic acid-containing compound biosynthetic process"/>
    <property type="evidence" value="ECO:0007669"/>
    <property type="project" value="TreeGrafter"/>
</dbReference>
<evidence type="ECO:0000256" key="2">
    <source>
        <dbReference type="ARBA" id="ARBA00022741"/>
    </source>
</evidence>
<keyword evidence="5" id="KW-0436">Ligase</keyword>
<sequence>MMEEKKVKRNLMKKNLKELSLLERKEMNKEILSRVENTREWKEARTIGITLALPFEVETRDIIKKAWGEGKRVAVPKCFPQTHHMEFYHLSSFNELETVQFGIEEPLTTAEKISKEELDVIFVPGVIFAKNGYRVGFGGGYYDRYLQNYPGKKISIAFDIQIADFVPIEPHDIPVGKIITNQEVLICE</sequence>
<proteinExistence type="inferred from homology"/>
<evidence type="ECO:0000313" key="5">
    <source>
        <dbReference type="EMBL" id="AKO94140.1"/>
    </source>
</evidence>
<keyword evidence="4" id="KW-0479">Metal-binding</keyword>
<comment type="cofactor">
    <cofactor evidence="4">
        <name>Mg(2+)</name>
        <dbReference type="ChEBI" id="CHEBI:18420"/>
    </cofactor>
</comment>
<dbReference type="PANTHER" id="PTHR23407:SF1">
    <property type="entry name" value="5-FORMYLTETRAHYDROFOLATE CYCLO-LIGASE"/>
    <property type="match status" value="1"/>
</dbReference>
<dbReference type="GO" id="GO:0030272">
    <property type="term" value="F:5-formyltetrahydrofolate cyclo-ligase activity"/>
    <property type="evidence" value="ECO:0007669"/>
    <property type="project" value="UniProtKB-EC"/>
</dbReference>
<organism evidence="5 6">
    <name type="scientific">Priestia filamentosa</name>
    <dbReference type="NCBI Taxonomy" id="1402861"/>
    <lineage>
        <taxon>Bacteria</taxon>
        <taxon>Bacillati</taxon>
        <taxon>Bacillota</taxon>
        <taxon>Bacilli</taxon>
        <taxon>Bacillales</taxon>
        <taxon>Bacillaceae</taxon>
        <taxon>Priestia</taxon>
    </lineage>
</organism>
<dbReference type="KEGG" id="beo:BEH_19815"/>
<gene>
    <name evidence="5" type="ORF">BEH_19815</name>
</gene>
<dbReference type="Proteomes" id="UP000036202">
    <property type="component" value="Chromosome"/>
</dbReference>
<dbReference type="GO" id="GO:0005524">
    <property type="term" value="F:ATP binding"/>
    <property type="evidence" value="ECO:0007669"/>
    <property type="project" value="UniProtKB-KW"/>
</dbReference>
<keyword evidence="2 4" id="KW-0547">Nucleotide-binding</keyword>
<dbReference type="Pfam" id="PF01812">
    <property type="entry name" value="5-FTHF_cyc-lig"/>
    <property type="match status" value="1"/>
</dbReference>
<evidence type="ECO:0000256" key="4">
    <source>
        <dbReference type="RuleBase" id="RU361279"/>
    </source>
</evidence>
<dbReference type="InterPro" id="IPR024185">
    <property type="entry name" value="FTHF_cligase-like_sf"/>
</dbReference>
<evidence type="ECO:0000313" key="6">
    <source>
        <dbReference type="Proteomes" id="UP000036202"/>
    </source>
</evidence>
<reference evidence="6" key="2">
    <citation type="submission" date="2015-06" db="EMBL/GenBank/DDBJ databases">
        <title>Genome Sequence of Bacillus endophyticus and Analysis of its Companion Mechanism in the Ketogulonigenium vulgare-Bacillus strain Consortium.</title>
        <authorList>
            <person name="Jia N."/>
            <person name="Du J."/>
            <person name="Ding M.-Z."/>
            <person name="Gao F."/>
            <person name="Yuan Y.-J."/>
        </authorList>
    </citation>
    <scope>NUCLEOTIDE SEQUENCE [LARGE SCALE GENOMIC DNA]</scope>
    <source>
        <strain evidence="6">Hbe603</strain>
    </source>
</reference>
<dbReference type="PANTHER" id="PTHR23407">
    <property type="entry name" value="ATPASE INHIBITOR/5-FORMYLTETRAHYDROFOLATE CYCLO-LIGASE"/>
    <property type="match status" value="1"/>
</dbReference>
<evidence type="ECO:0000256" key="3">
    <source>
        <dbReference type="ARBA" id="ARBA00022840"/>
    </source>
</evidence>
<reference evidence="5 6" key="1">
    <citation type="journal article" date="2015" name="PLoS ONE">
        <title>Genome Sequence of Bacillus endophyticus and Analysis of Its Companion Mechanism in the Ketogulonigenium vulgare-Bacillus Strain Consortium.</title>
        <authorList>
            <person name="Jia N."/>
            <person name="Du J."/>
            <person name="Ding M.Z."/>
            <person name="Gao F."/>
            <person name="Yuan Y.J."/>
        </authorList>
    </citation>
    <scope>NUCLEOTIDE SEQUENCE [LARGE SCALE GENOMIC DNA]</scope>
    <source>
        <strain evidence="5 6">Hbe603</strain>
    </source>
</reference>
<keyword evidence="3 4" id="KW-0067">ATP-binding</keyword>
<dbReference type="Gene3D" id="3.40.50.10420">
    <property type="entry name" value="NagB/RpiA/CoA transferase-like"/>
    <property type="match status" value="1"/>
</dbReference>
<dbReference type="AlphaFoldDB" id="A0A0H4KKM1"/>
<dbReference type="SUPFAM" id="SSF100950">
    <property type="entry name" value="NagB/RpiA/CoA transferase-like"/>
    <property type="match status" value="1"/>
</dbReference>
<dbReference type="GO" id="GO:0035999">
    <property type="term" value="P:tetrahydrofolate interconversion"/>
    <property type="evidence" value="ECO:0007669"/>
    <property type="project" value="TreeGrafter"/>
</dbReference>
<dbReference type="InterPro" id="IPR037171">
    <property type="entry name" value="NagB/RpiA_transferase-like"/>
</dbReference>
<dbReference type="GO" id="GO:0046872">
    <property type="term" value="F:metal ion binding"/>
    <property type="evidence" value="ECO:0007669"/>
    <property type="project" value="UniProtKB-KW"/>
</dbReference>
<comment type="catalytic activity">
    <reaction evidence="4">
        <text>(6S)-5-formyl-5,6,7,8-tetrahydrofolate + ATP = (6R)-5,10-methenyltetrahydrofolate + ADP + phosphate</text>
        <dbReference type="Rhea" id="RHEA:10488"/>
        <dbReference type="ChEBI" id="CHEBI:30616"/>
        <dbReference type="ChEBI" id="CHEBI:43474"/>
        <dbReference type="ChEBI" id="CHEBI:57455"/>
        <dbReference type="ChEBI" id="CHEBI:57457"/>
        <dbReference type="ChEBI" id="CHEBI:456216"/>
        <dbReference type="EC" id="6.3.3.2"/>
    </reaction>
</comment>